<accession>A0ABV4TQ89</accession>
<name>A0ABV4TQ89_9GAMM</name>
<dbReference type="Pfam" id="PF13182">
    <property type="entry name" value="DUF4007"/>
    <property type="match status" value="1"/>
</dbReference>
<dbReference type="Proteomes" id="UP001575181">
    <property type="component" value="Unassembled WGS sequence"/>
</dbReference>
<organism evidence="2 3">
    <name type="scientific">Thiohalorhabdus methylotrophus</name>
    <dbReference type="NCBI Taxonomy" id="3242694"/>
    <lineage>
        <taxon>Bacteria</taxon>
        <taxon>Pseudomonadati</taxon>
        <taxon>Pseudomonadota</taxon>
        <taxon>Gammaproteobacteria</taxon>
        <taxon>Thiohalorhabdales</taxon>
        <taxon>Thiohalorhabdaceae</taxon>
        <taxon>Thiohalorhabdus</taxon>
    </lineage>
</organism>
<dbReference type="InterPro" id="IPR025248">
    <property type="entry name" value="DUF4007"/>
</dbReference>
<proteinExistence type="predicted"/>
<reference evidence="2 3" key="1">
    <citation type="submission" date="2024-08" db="EMBL/GenBank/DDBJ databases">
        <title>Whole-genome sequencing of halo(alkali)philic microorganisms from hypersaline lakes.</title>
        <authorList>
            <person name="Sorokin D.Y."/>
            <person name="Merkel A.Y."/>
            <person name="Messina E."/>
            <person name="Yakimov M."/>
        </authorList>
    </citation>
    <scope>NUCLEOTIDE SEQUENCE [LARGE SCALE GENOMIC DNA]</scope>
    <source>
        <strain evidence="2 3">Cl-TMA</strain>
    </source>
</reference>
<evidence type="ECO:0000259" key="1">
    <source>
        <dbReference type="Pfam" id="PF13182"/>
    </source>
</evidence>
<evidence type="ECO:0000313" key="2">
    <source>
        <dbReference type="EMBL" id="MFA9459509.1"/>
    </source>
</evidence>
<keyword evidence="3" id="KW-1185">Reference proteome</keyword>
<dbReference type="RefSeq" id="WP_373654294.1">
    <property type="nucleotide sequence ID" value="NZ_JBGUAW010000001.1"/>
</dbReference>
<comment type="caution">
    <text evidence="2">The sequence shown here is derived from an EMBL/GenBank/DDBJ whole genome shotgun (WGS) entry which is preliminary data.</text>
</comment>
<feature type="domain" description="DUF4007" evidence="1">
    <location>
        <begin position="3"/>
        <end position="293"/>
    </location>
</feature>
<protein>
    <submittedName>
        <fullName evidence="2">DUF4007 family protein</fullName>
    </submittedName>
</protein>
<evidence type="ECO:0000313" key="3">
    <source>
        <dbReference type="Proteomes" id="UP001575181"/>
    </source>
</evidence>
<sequence length="304" mass="34420">MRFSGHETFPIREGWLHKGLELLFEDPEGLVGPNAADELGVGQNMAKSIRHWLQVTDLAEFGPKPSGSGPRLMHPTELAELIRERDPYFLEPGSLWALHANLVNGTEAGSWFWFFNFFNLSRFERSACLENLRQFLQLRQVRQASLNTLERDLTCLLHSYAQGIPPRQEDPEEEPHCPFVDLDLLRHYRSSGHYELNRETKPVPFELLGYTLAAAFPDAQEGEGRIDIRLDDAQGNTGGPGRVFVLTPEGLFDTILEAERESGGGEIQISGLAGERAVRITRRTPLEWLARYYDRMEEGTEDAA</sequence>
<dbReference type="EMBL" id="JBGUAW010000001">
    <property type="protein sequence ID" value="MFA9459509.1"/>
    <property type="molecule type" value="Genomic_DNA"/>
</dbReference>
<gene>
    <name evidence="2" type="ORF">ACERLL_01545</name>
</gene>